<keyword evidence="2" id="KW-1185">Reference proteome</keyword>
<name>A0ACA9S623_9GLOM</name>
<reference evidence="1" key="1">
    <citation type="submission" date="2021-06" db="EMBL/GenBank/DDBJ databases">
        <authorList>
            <person name="Kallberg Y."/>
            <person name="Tangrot J."/>
            <person name="Rosling A."/>
        </authorList>
    </citation>
    <scope>NUCLEOTIDE SEQUENCE</scope>
    <source>
        <strain evidence="1">MA461A</strain>
    </source>
</reference>
<evidence type="ECO:0000313" key="2">
    <source>
        <dbReference type="Proteomes" id="UP000789920"/>
    </source>
</evidence>
<protein>
    <submittedName>
        <fullName evidence="1">10117_t:CDS:1</fullName>
    </submittedName>
</protein>
<gene>
    <name evidence="1" type="ORF">RPERSI_LOCUS27391</name>
</gene>
<comment type="caution">
    <text evidence="1">The sequence shown here is derived from an EMBL/GenBank/DDBJ whole genome shotgun (WGS) entry which is preliminary data.</text>
</comment>
<proteinExistence type="predicted"/>
<evidence type="ECO:0000313" key="1">
    <source>
        <dbReference type="EMBL" id="CAG8829035.1"/>
    </source>
</evidence>
<sequence>MRRSAIFFVLGLLALTTLTSAEIYLKETFSDDDWEKKRKAEEEKLWEETREQR</sequence>
<organism evidence="1 2">
    <name type="scientific">Racocetra persica</name>
    <dbReference type="NCBI Taxonomy" id="160502"/>
    <lineage>
        <taxon>Eukaryota</taxon>
        <taxon>Fungi</taxon>
        <taxon>Fungi incertae sedis</taxon>
        <taxon>Mucoromycota</taxon>
        <taxon>Glomeromycotina</taxon>
        <taxon>Glomeromycetes</taxon>
        <taxon>Diversisporales</taxon>
        <taxon>Gigasporaceae</taxon>
        <taxon>Racocetra</taxon>
    </lineage>
</organism>
<dbReference type="EMBL" id="CAJVQC010096550">
    <property type="protein sequence ID" value="CAG8829035.1"/>
    <property type="molecule type" value="Genomic_DNA"/>
</dbReference>
<dbReference type="Proteomes" id="UP000789920">
    <property type="component" value="Unassembled WGS sequence"/>
</dbReference>
<feature type="non-terminal residue" evidence="1">
    <location>
        <position position="53"/>
    </location>
</feature>
<accession>A0ACA9S623</accession>